<dbReference type="AlphaFoldDB" id="A0AAD6BYW9"/>
<evidence type="ECO:0000313" key="2">
    <source>
        <dbReference type="Proteomes" id="UP001213681"/>
    </source>
</evidence>
<dbReference type="GeneID" id="81603598"/>
<dbReference type="EMBL" id="JAPVEA010000008">
    <property type="protein sequence ID" value="KAJ5438975.1"/>
    <property type="molecule type" value="Genomic_DNA"/>
</dbReference>
<comment type="caution">
    <text evidence="1">The sequence shown here is derived from an EMBL/GenBank/DDBJ whole genome shotgun (WGS) entry which is preliminary data.</text>
</comment>
<evidence type="ECO:0000313" key="1">
    <source>
        <dbReference type="EMBL" id="KAJ5438975.1"/>
    </source>
</evidence>
<dbReference type="RefSeq" id="XP_056762204.1">
    <property type="nucleotide sequence ID" value="XM_056913355.1"/>
</dbReference>
<organism evidence="1 2">
    <name type="scientific">Penicillium daleae</name>
    <dbReference type="NCBI Taxonomy" id="63821"/>
    <lineage>
        <taxon>Eukaryota</taxon>
        <taxon>Fungi</taxon>
        <taxon>Dikarya</taxon>
        <taxon>Ascomycota</taxon>
        <taxon>Pezizomycotina</taxon>
        <taxon>Eurotiomycetes</taxon>
        <taxon>Eurotiomycetidae</taxon>
        <taxon>Eurotiales</taxon>
        <taxon>Aspergillaceae</taxon>
        <taxon>Penicillium</taxon>
    </lineage>
</organism>
<sequence length="111" mass="12902">MFCVVVIQSFGKLKVLEYLNWLFPGAKAIHEQIAFIHLAVQKQSPILYSPPWSKILEDFFNKTACWPNGKALDYESKDCRFDPCVGHVVVYRHHDDQFLLDPVPAWRGRLI</sequence>
<name>A0AAD6BYW9_9EURO</name>
<dbReference type="Proteomes" id="UP001213681">
    <property type="component" value="Unassembled WGS sequence"/>
</dbReference>
<keyword evidence="2" id="KW-1185">Reference proteome</keyword>
<proteinExistence type="predicted"/>
<accession>A0AAD6BYW9</accession>
<gene>
    <name evidence="1" type="ORF">N7458_009973</name>
</gene>
<protein>
    <submittedName>
        <fullName evidence="1">Uncharacterized protein</fullName>
    </submittedName>
</protein>
<reference evidence="1" key="2">
    <citation type="journal article" date="2023" name="IMA Fungus">
        <title>Comparative genomic study of the Penicillium genus elucidates a diverse pangenome and 15 lateral gene transfer events.</title>
        <authorList>
            <person name="Petersen C."/>
            <person name="Sorensen T."/>
            <person name="Nielsen M.R."/>
            <person name="Sondergaard T.E."/>
            <person name="Sorensen J.L."/>
            <person name="Fitzpatrick D.A."/>
            <person name="Frisvad J.C."/>
            <person name="Nielsen K.L."/>
        </authorList>
    </citation>
    <scope>NUCLEOTIDE SEQUENCE</scope>
    <source>
        <strain evidence="1">IBT 16125</strain>
    </source>
</reference>
<reference evidence="1" key="1">
    <citation type="submission" date="2022-12" db="EMBL/GenBank/DDBJ databases">
        <authorList>
            <person name="Petersen C."/>
        </authorList>
    </citation>
    <scope>NUCLEOTIDE SEQUENCE</scope>
    <source>
        <strain evidence="1">IBT 16125</strain>
    </source>
</reference>